<evidence type="ECO:0000313" key="1">
    <source>
        <dbReference type="EMBL" id="VDL59567.1"/>
    </source>
</evidence>
<dbReference type="EMBL" id="UYSG01010919">
    <property type="protein sequence ID" value="VDL59567.1"/>
    <property type="molecule type" value="Genomic_DNA"/>
</dbReference>
<sequence>MHRENAVIGSARFHRRSLSTQSNCNIIGLPDYSSKSPSPYTASSINNQAIYRINDQIPRTANNHQHLPGTIRIIDRRNRFKQMEREPRCSSVPIRVSSGRKNRVKEDINGSPKPNIRGLLSWNGAEEDSVSSRKNSLARVKRNIQTLRDRVFPSLSQDVLNGKPPPYSSANNLEFYQERWQVTTFQL</sequence>
<reference evidence="3" key="1">
    <citation type="submission" date="2017-02" db="UniProtKB">
        <authorList>
            <consortium name="WormBaseParasite"/>
        </authorList>
    </citation>
    <scope>IDENTIFICATION</scope>
</reference>
<proteinExistence type="predicted"/>
<dbReference type="OrthoDB" id="6269896at2759"/>
<gene>
    <name evidence="1" type="ORF">HDID_LOCUS7249</name>
</gene>
<dbReference type="WBParaSite" id="HDID_0000725101-mRNA-1">
    <property type="protein sequence ID" value="HDID_0000725101-mRNA-1"/>
    <property type="gene ID" value="HDID_0000725101"/>
</dbReference>
<evidence type="ECO:0000313" key="3">
    <source>
        <dbReference type="WBParaSite" id="HDID_0000725101-mRNA-1"/>
    </source>
</evidence>
<accession>A0A0R3SQB1</accession>
<name>A0A0R3SQB1_HYMDI</name>
<dbReference type="AlphaFoldDB" id="A0A0R3SQB1"/>
<dbReference type="Proteomes" id="UP000274504">
    <property type="component" value="Unassembled WGS sequence"/>
</dbReference>
<evidence type="ECO:0000313" key="2">
    <source>
        <dbReference type="Proteomes" id="UP000274504"/>
    </source>
</evidence>
<reference evidence="1 2" key="2">
    <citation type="submission" date="2018-11" db="EMBL/GenBank/DDBJ databases">
        <authorList>
            <consortium name="Pathogen Informatics"/>
        </authorList>
    </citation>
    <scope>NUCLEOTIDE SEQUENCE [LARGE SCALE GENOMIC DNA]</scope>
</reference>
<protein>
    <submittedName>
        <fullName evidence="3">BHLH domain-containing protein</fullName>
    </submittedName>
</protein>
<organism evidence="3">
    <name type="scientific">Hymenolepis diminuta</name>
    <name type="common">Rat tapeworm</name>
    <dbReference type="NCBI Taxonomy" id="6216"/>
    <lineage>
        <taxon>Eukaryota</taxon>
        <taxon>Metazoa</taxon>
        <taxon>Spiralia</taxon>
        <taxon>Lophotrochozoa</taxon>
        <taxon>Platyhelminthes</taxon>
        <taxon>Cestoda</taxon>
        <taxon>Eucestoda</taxon>
        <taxon>Cyclophyllidea</taxon>
        <taxon>Hymenolepididae</taxon>
        <taxon>Hymenolepis</taxon>
    </lineage>
</organism>